<sequence length="335" mass="37212">MRLKDNYHLFAIITILFWSSAFVFTRLALKFFTPFSLGFLRCLIASLALLVIAIIIKIKVPQKEDLKWFILSGFFGFFFYMIVFNAGSVTVTASTASIILATAPVFTTILAGIIYKEKIRLLQYIAIIIEFAGVGVLTLMNGVFSVNIGLLWLLIASISISVYNLLQRKISKKYSSIQTVVISIWFGTAMLLIFIPNSVGEIKNAPFIQIVYLLIMGIFCSGLAFVTWTHSLSKAKNTSSVTNYMFITPLLTTVIGFLLAKETPDYSTIIGGSIILIGIFIFNFSEGIIAKVRGKGGERRVKLEEQGAMSKEQGKDKSKKDALFYSKESNSSLNI</sequence>
<dbReference type="GO" id="GO:0016020">
    <property type="term" value="C:membrane"/>
    <property type="evidence" value="ECO:0007669"/>
    <property type="project" value="InterPro"/>
</dbReference>
<evidence type="ECO:0000313" key="4">
    <source>
        <dbReference type="EMBL" id="AGS53448.1"/>
    </source>
</evidence>
<dbReference type="EMBL" id="JQ844233">
    <property type="protein sequence ID" value="AGS53448.1"/>
    <property type="molecule type" value="Genomic_DNA"/>
</dbReference>
<feature type="domain" description="EamA" evidence="3">
    <location>
        <begin position="8"/>
        <end position="138"/>
    </location>
</feature>
<dbReference type="SUPFAM" id="SSF103481">
    <property type="entry name" value="Multidrug resistance efflux transporter EmrE"/>
    <property type="match status" value="2"/>
</dbReference>
<feature type="transmembrane region" description="Helical" evidence="2">
    <location>
        <begin position="121"/>
        <end position="140"/>
    </location>
</feature>
<feature type="transmembrane region" description="Helical" evidence="2">
    <location>
        <begin position="207"/>
        <end position="229"/>
    </location>
</feature>
<dbReference type="PANTHER" id="PTHR12715">
    <property type="entry name" value="TRANSPORTER, DRUG/METABOLITE EXPORTER FAMILY"/>
    <property type="match status" value="1"/>
</dbReference>
<organism evidence="4">
    <name type="scientific">uncultured bacterium contig00027</name>
    <dbReference type="NCBI Taxonomy" id="1181516"/>
    <lineage>
        <taxon>Bacteria</taxon>
        <taxon>environmental samples</taxon>
    </lineage>
</organism>
<feature type="transmembrane region" description="Helical" evidence="2">
    <location>
        <begin position="93"/>
        <end position="114"/>
    </location>
</feature>
<feature type="transmembrane region" description="Helical" evidence="2">
    <location>
        <begin position="177"/>
        <end position="195"/>
    </location>
</feature>
<feature type="region of interest" description="Disordered" evidence="1">
    <location>
        <begin position="304"/>
        <end position="335"/>
    </location>
</feature>
<feature type="transmembrane region" description="Helical" evidence="2">
    <location>
        <begin position="146"/>
        <end position="165"/>
    </location>
</feature>
<reference evidence="4" key="1">
    <citation type="submission" date="2012-03" db="EMBL/GenBank/DDBJ databases">
        <title>Functional metagenomics reveals considerable lignocellulase gene clusters in the gut microbiome of a wood-feeding higher termite.</title>
        <authorList>
            <person name="Liu N."/>
        </authorList>
    </citation>
    <scope>NUCLEOTIDE SEQUENCE</scope>
</reference>
<feature type="compositionally biased region" description="Basic and acidic residues" evidence="1">
    <location>
        <begin position="312"/>
        <end position="322"/>
    </location>
</feature>
<accession>A0A806K121</accession>
<dbReference type="Pfam" id="PF00892">
    <property type="entry name" value="EamA"/>
    <property type="match status" value="2"/>
</dbReference>
<keyword evidence="2" id="KW-0472">Membrane</keyword>
<feature type="transmembrane region" description="Helical" evidence="2">
    <location>
        <begin position="241"/>
        <end position="260"/>
    </location>
</feature>
<proteinExistence type="predicted"/>
<dbReference type="PANTHER" id="PTHR12715:SF4">
    <property type="entry name" value="EAMA DOMAIN-CONTAINING PROTEIN"/>
    <property type="match status" value="1"/>
</dbReference>
<keyword evidence="2" id="KW-1133">Transmembrane helix</keyword>
<feature type="transmembrane region" description="Helical" evidence="2">
    <location>
        <begin position="7"/>
        <end position="29"/>
    </location>
</feature>
<name>A0A806K121_9BACT</name>
<feature type="transmembrane region" description="Helical" evidence="2">
    <location>
        <begin position="35"/>
        <end position="56"/>
    </location>
</feature>
<evidence type="ECO:0000259" key="3">
    <source>
        <dbReference type="Pfam" id="PF00892"/>
    </source>
</evidence>
<dbReference type="AlphaFoldDB" id="A0A806K121"/>
<keyword evidence="2" id="KW-0812">Transmembrane</keyword>
<dbReference type="InterPro" id="IPR000620">
    <property type="entry name" value="EamA_dom"/>
</dbReference>
<evidence type="ECO:0000256" key="1">
    <source>
        <dbReference type="SAM" id="MobiDB-lite"/>
    </source>
</evidence>
<protein>
    <submittedName>
        <fullName evidence="4">Membrane protein</fullName>
    </submittedName>
</protein>
<dbReference type="Gene3D" id="1.10.3730.20">
    <property type="match status" value="1"/>
</dbReference>
<dbReference type="InterPro" id="IPR037185">
    <property type="entry name" value="EmrE-like"/>
</dbReference>
<feature type="transmembrane region" description="Helical" evidence="2">
    <location>
        <begin position="266"/>
        <end position="285"/>
    </location>
</feature>
<evidence type="ECO:0000256" key="2">
    <source>
        <dbReference type="SAM" id="Phobius"/>
    </source>
</evidence>
<dbReference type="InterPro" id="IPR052756">
    <property type="entry name" value="Alkyne_AA_exporter"/>
</dbReference>
<feature type="transmembrane region" description="Helical" evidence="2">
    <location>
        <begin position="68"/>
        <end position="87"/>
    </location>
</feature>
<feature type="domain" description="EamA" evidence="3">
    <location>
        <begin position="148"/>
        <end position="283"/>
    </location>
</feature>